<dbReference type="SUPFAM" id="SSF52540">
    <property type="entry name" value="P-loop containing nucleoside triphosphate hydrolases"/>
    <property type="match status" value="1"/>
</dbReference>
<dbReference type="SUPFAM" id="SSF50447">
    <property type="entry name" value="Translation proteins"/>
    <property type="match status" value="1"/>
</dbReference>
<keyword evidence="3 8" id="KW-0547">Nucleotide-binding</keyword>
<comment type="caution">
    <text evidence="10">The sequence shown here is derived from an EMBL/GenBank/DDBJ whole genome shotgun (WGS) entry which is preliminary data.</text>
</comment>
<dbReference type="InterPro" id="IPR035649">
    <property type="entry name" value="EFG_V"/>
</dbReference>
<dbReference type="InterPro" id="IPR027417">
    <property type="entry name" value="P-loop_NTPase"/>
</dbReference>
<evidence type="ECO:0000259" key="9">
    <source>
        <dbReference type="PROSITE" id="PS51722"/>
    </source>
</evidence>
<dbReference type="InterPro" id="IPR020568">
    <property type="entry name" value="Ribosomal_Su5_D2-typ_SF"/>
</dbReference>
<dbReference type="Gene3D" id="2.40.30.10">
    <property type="entry name" value="Translation factors"/>
    <property type="match status" value="1"/>
</dbReference>
<dbReference type="HAMAP" id="MF_00054_B">
    <property type="entry name" value="EF_G_EF_2_B"/>
    <property type="match status" value="1"/>
</dbReference>
<keyword evidence="8" id="KW-0963">Cytoplasm</keyword>
<dbReference type="InterPro" id="IPR005517">
    <property type="entry name" value="Transl_elong_EFG/EF2_IV"/>
</dbReference>
<keyword evidence="5 8" id="KW-0648">Protein biosynthesis</keyword>
<dbReference type="InterPro" id="IPR035647">
    <property type="entry name" value="EFG_III/V"/>
</dbReference>
<dbReference type="RefSeq" id="WP_261496706.1">
    <property type="nucleotide sequence ID" value="NZ_JAOCQF010000003.1"/>
</dbReference>
<dbReference type="PRINTS" id="PR00315">
    <property type="entry name" value="ELONGATNFCT"/>
</dbReference>
<dbReference type="InterPro" id="IPR000795">
    <property type="entry name" value="T_Tr_GTP-bd_dom"/>
</dbReference>
<dbReference type="CDD" id="cd01886">
    <property type="entry name" value="EF-G"/>
    <property type="match status" value="1"/>
</dbReference>
<dbReference type="CDD" id="cd01434">
    <property type="entry name" value="EFG_mtEFG1_IV"/>
    <property type="match status" value="1"/>
</dbReference>
<dbReference type="NCBIfam" id="NF009381">
    <property type="entry name" value="PRK12740.1-5"/>
    <property type="match status" value="1"/>
</dbReference>
<evidence type="ECO:0000256" key="7">
    <source>
        <dbReference type="ARBA" id="ARBA00024731"/>
    </source>
</evidence>
<dbReference type="InterPro" id="IPR047872">
    <property type="entry name" value="EFG_IV"/>
</dbReference>
<evidence type="ECO:0000256" key="1">
    <source>
        <dbReference type="ARBA" id="ARBA00005870"/>
    </source>
</evidence>
<dbReference type="Pfam" id="PF22042">
    <property type="entry name" value="EF-G_D2"/>
    <property type="match status" value="1"/>
</dbReference>
<dbReference type="PROSITE" id="PS00301">
    <property type="entry name" value="G_TR_1"/>
    <property type="match status" value="1"/>
</dbReference>
<evidence type="ECO:0000256" key="3">
    <source>
        <dbReference type="ARBA" id="ARBA00022741"/>
    </source>
</evidence>
<evidence type="ECO:0000313" key="10">
    <source>
        <dbReference type="EMBL" id="MCT8330820.1"/>
    </source>
</evidence>
<protein>
    <recommendedName>
        <fullName evidence="2 8">Elongation factor G</fullName>
        <shortName evidence="8">EF-G</shortName>
    </recommendedName>
</protein>
<accession>A0ABT2NPG8</accession>
<evidence type="ECO:0000256" key="2">
    <source>
        <dbReference type="ARBA" id="ARBA00017872"/>
    </source>
</evidence>
<name>A0ABT2NPG8_9RHOB</name>
<dbReference type="Gene3D" id="3.40.50.300">
    <property type="entry name" value="P-loop containing nucleotide triphosphate hydrolases"/>
    <property type="match status" value="1"/>
</dbReference>
<dbReference type="NCBIfam" id="TIGR00484">
    <property type="entry name" value="EF-G"/>
    <property type="match status" value="1"/>
</dbReference>
<comment type="subcellular location">
    <subcellularLocation>
        <location evidence="8">Cytoplasm</location>
    </subcellularLocation>
</comment>
<organism evidence="10 11">
    <name type="scientific">Albidovulum sediminis</name>
    <dbReference type="NCBI Taxonomy" id="3066345"/>
    <lineage>
        <taxon>Bacteria</taxon>
        <taxon>Pseudomonadati</taxon>
        <taxon>Pseudomonadota</taxon>
        <taxon>Alphaproteobacteria</taxon>
        <taxon>Rhodobacterales</taxon>
        <taxon>Paracoccaceae</taxon>
        <taxon>Albidovulum</taxon>
    </lineage>
</organism>
<dbReference type="InterPro" id="IPR000640">
    <property type="entry name" value="EFG_V-like"/>
</dbReference>
<feature type="binding site" evidence="8">
    <location>
        <begin position="17"/>
        <end position="24"/>
    </location>
    <ligand>
        <name>GTP</name>
        <dbReference type="ChEBI" id="CHEBI:37565"/>
    </ligand>
</feature>
<sequence>MAREYPLNLYRNFGIMAHIDAGKTTTTERILYYTGKSHKIGEVHDGAATMDWMEQEQERGITITSAATTTFWERTEDGSTAQSPKHRFNIIDTPGHVDFTIEVERSLAVLDGAVCLLDANAGVEPQTETVWRQADRYKVPRIVFVNKMDKIGADFFKCVRMIKDRTGATPAPIALPIGAEDKLEGIIDLVTMQEWVYQGEDLGASWEIRDIRDSLKAEAEEWRGKLIELAVEQDDEAMMAYLEGQEPEVDQLRALIRKGTLAMAFVPVTAGSAFKNKGVQPVLNSVIDYLPSPLDVPAYMGFKPGDESETRDIPRSADDAQPFAALAFKIMNDPFVGSLTFTRIYSGQLKKGDQMVNSTKGRKERVGRMMMMHAINREEIDEAFAGDIIALAGLKETTTGDTLCDPSNQVVLETMTFPEPVIEIAVEPKSKADQEKMGLALARLAAEDPSFRVETDLESGQTIMKGMGELHLDILVDRMRREFKVEANIGAPQVAYRETISREAEIDYTHKKQTGGTGQFARVKLVITPTEPGEGYSFESKIVGGAVPKEYIPGVEKGIKSVMDSGPLAGFPVIDFKVALIDGAFHDVDSSVLAFEIAARAAMRDGLKKAGAKLLEPIMKVEVVTPEEYTGSIIGDLTSRRGMVQGQDTRGNANVINAMVPLANMFGYINNLRSMSSGRAVFTMLFDHYDAVPQNISDEIQKKYA</sequence>
<dbReference type="InterPro" id="IPR009022">
    <property type="entry name" value="EFG_III"/>
</dbReference>
<dbReference type="Gene3D" id="3.30.230.10">
    <property type="match status" value="1"/>
</dbReference>
<comment type="similarity">
    <text evidence="1 8">Belongs to the TRAFAC class translation factor GTPase superfamily. Classic translation factor GTPase family. EF-G/EF-2 subfamily.</text>
</comment>
<dbReference type="Gene3D" id="3.30.70.870">
    <property type="entry name" value="Elongation Factor G (Translational Gtpase), domain 3"/>
    <property type="match status" value="1"/>
</dbReference>
<dbReference type="PROSITE" id="PS51722">
    <property type="entry name" value="G_TR_2"/>
    <property type="match status" value="1"/>
</dbReference>
<dbReference type="InterPro" id="IPR005225">
    <property type="entry name" value="Small_GTP-bd"/>
</dbReference>
<dbReference type="InterPro" id="IPR031157">
    <property type="entry name" value="G_TR_CS"/>
</dbReference>
<keyword evidence="11" id="KW-1185">Reference proteome</keyword>
<feature type="binding site" evidence="8">
    <location>
        <begin position="146"/>
        <end position="149"/>
    </location>
    <ligand>
        <name>GTP</name>
        <dbReference type="ChEBI" id="CHEBI:37565"/>
    </ligand>
</feature>
<dbReference type="CDD" id="cd16262">
    <property type="entry name" value="EFG_III"/>
    <property type="match status" value="1"/>
</dbReference>
<keyword evidence="4 8" id="KW-0251">Elongation factor</keyword>
<dbReference type="PANTHER" id="PTHR43261:SF1">
    <property type="entry name" value="RIBOSOME-RELEASING FACTOR 2, MITOCHONDRIAL"/>
    <property type="match status" value="1"/>
</dbReference>
<dbReference type="InterPro" id="IPR009000">
    <property type="entry name" value="Transl_B-barrel_sf"/>
</dbReference>
<gene>
    <name evidence="8 10" type="primary">fusA</name>
    <name evidence="10" type="ORF">N5I32_14975</name>
</gene>
<evidence type="ECO:0000256" key="5">
    <source>
        <dbReference type="ARBA" id="ARBA00022917"/>
    </source>
</evidence>
<dbReference type="Pfam" id="PF00679">
    <property type="entry name" value="EFG_C"/>
    <property type="match status" value="1"/>
</dbReference>
<dbReference type="SMART" id="SM00889">
    <property type="entry name" value="EFG_IV"/>
    <property type="match status" value="1"/>
</dbReference>
<dbReference type="SUPFAM" id="SSF54980">
    <property type="entry name" value="EF-G C-terminal domain-like"/>
    <property type="match status" value="2"/>
</dbReference>
<evidence type="ECO:0000256" key="8">
    <source>
        <dbReference type="HAMAP-Rule" id="MF_00054"/>
    </source>
</evidence>
<reference evidence="11" key="1">
    <citation type="submission" date="2023-07" db="EMBL/GenBank/DDBJ databases">
        <title>Defluviimonas sediminis sp. nov., isolated from mangrove sediment.</title>
        <authorList>
            <person name="Liu L."/>
            <person name="Li J."/>
            <person name="Huang Y."/>
            <person name="Pan J."/>
            <person name="Li M."/>
        </authorList>
    </citation>
    <scope>NUCLEOTIDE SEQUENCE [LARGE SCALE GENOMIC DNA]</scope>
    <source>
        <strain evidence="11">FT324</strain>
    </source>
</reference>
<dbReference type="Pfam" id="PF03764">
    <property type="entry name" value="EFG_IV"/>
    <property type="match status" value="1"/>
</dbReference>
<dbReference type="CDD" id="cd03713">
    <property type="entry name" value="EFG_mtEFG_C"/>
    <property type="match status" value="1"/>
</dbReference>
<dbReference type="InterPro" id="IPR004540">
    <property type="entry name" value="Transl_elong_EFG/EF2"/>
</dbReference>
<dbReference type="Pfam" id="PF00009">
    <property type="entry name" value="GTP_EFTU"/>
    <property type="match status" value="1"/>
</dbReference>
<dbReference type="EMBL" id="JAOCQF010000003">
    <property type="protein sequence ID" value="MCT8330820.1"/>
    <property type="molecule type" value="Genomic_DNA"/>
</dbReference>
<dbReference type="GO" id="GO:0003746">
    <property type="term" value="F:translation elongation factor activity"/>
    <property type="evidence" value="ECO:0007669"/>
    <property type="project" value="UniProtKB-KW"/>
</dbReference>
<dbReference type="Proteomes" id="UP001205601">
    <property type="component" value="Unassembled WGS sequence"/>
</dbReference>
<dbReference type="InterPro" id="IPR041095">
    <property type="entry name" value="EFG_II"/>
</dbReference>
<keyword evidence="6 8" id="KW-0342">GTP-binding</keyword>
<dbReference type="NCBIfam" id="TIGR00231">
    <property type="entry name" value="small_GTP"/>
    <property type="match status" value="1"/>
</dbReference>
<evidence type="ECO:0000256" key="4">
    <source>
        <dbReference type="ARBA" id="ARBA00022768"/>
    </source>
</evidence>
<dbReference type="CDD" id="cd04088">
    <property type="entry name" value="EFG_mtEFG_II"/>
    <property type="match status" value="1"/>
</dbReference>
<evidence type="ECO:0000256" key="6">
    <source>
        <dbReference type="ARBA" id="ARBA00023134"/>
    </source>
</evidence>
<dbReference type="InterPro" id="IPR014721">
    <property type="entry name" value="Ribsml_uS5_D2-typ_fold_subgr"/>
</dbReference>
<comment type="function">
    <text evidence="7 8">Catalyzes the GTP-dependent ribosomal translocation step during translation elongation. During this step, the ribosome changes from the pre-translocational (PRE) to the post-translocational (POST) state as the newly formed A-site-bound peptidyl-tRNA and P-site-bound deacylated tRNA move to the P and E sites, respectively. Catalyzes the coordinated movement of the two tRNA molecules, the mRNA and conformational changes in the ribosome.</text>
</comment>
<evidence type="ECO:0000313" key="11">
    <source>
        <dbReference type="Proteomes" id="UP001205601"/>
    </source>
</evidence>
<dbReference type="SUPFAM" id="SSF54211">
    <property type="entry name" value="Ribosomal protein S5 domain 2-like"/>
    <property type="match status" value="1"/>
</dbReference>
<dbReference type="Gene3D" id="3.30.70.240">
    <property type="match status" value="1"/>
</dbReference>
<feature type="binding site" evidence="8">
    <location>
        <begin position="92"/>
        <end position="96"/>
    </location>
    <ligand>
        <name>GTP</name>
        <dbReference type="ChEBI" id="CHEBI:37565"/>
    </ligand>
</feature>
<dbReference type="SMART" id="SM00838">
    <property type="entry name" value="EFG_C"/>
    <property type="match status" value="1"/>
</dbReference>
<dbReference type="PANTHER" id="PTHR43261">
    <property type="entry name" value="TRANSLATION ELONGATION FACTOR G-RELATED"/>
    <property type="match status" value="1"/>
</dbReference>
<proteinExistence type="inferred from homology"/>
<dbReference type="Pfam" id="PF14492">
    <property type="entry name" value="EFG_III"/>
    <property type="match status" value="1"/>
</dbReference>
<feature type="domain" description="Tr-type G" evidence="9">
    <location>
        <begin position="8"/>
        <end position="294"/>
    </location>
</feature>
<dbReference type="InterPro" id="IPR053905">
    <property type="entry name" value="EF-G-like_DII"/>
</dbReference>